<dbReference type="KEGG" id="llu:AKJ09_01253"/>
<name>A0A0K1PNA0_9BACT</name>
<dbReference type="Pfam" id="PF08282">
    <property type="entry name" value="Hydrolase_3"/>
    <property type="match status" value="1"/>
</dbReference>
<dbReference type="Gene3D" id="3.90.1070.10">
    <property type="match status" value="1"/>
</dbReference>
<dbReference type="OrthoDB" id="5292903at2"/>
<dbReference type="NCBIfam" id="TIGR01484">
    <property type="entry name" value="HAD-SF-IIB"/>
    <property type="match status" value="1"/>
</dbReference>
<dbReference type="RefSeq" id="WP_146646157.1">
    <property type="nucleotide sequence ID" value="NZ_CP012333.1"/>
</dbReference>
<organism evidence="1 2">
    <name type="scientific">Labilithrix luteola</name>
    <dbReference type="NCBI Taxonomy" id="1391654"/>
    <lineage>
        <taxon>Bacteria</taxon>
        <taxon>Pseudomonadati</taxon>
        <taxon>Myxococcota</taxon>
        <taxon>Polyangia</taxon>
        <taxon>Polyangiales</taxon>
        <taxon>Labilitrichaceae</taxon>
        <taxon>Labilithrix</taxon>
    </lineage>
</organism>
<dbReference type="EMBL" id="CP012333">
    <property type="protein sequence ID" value="AKU94589.1"/>
    <property type="molecule type" value="Genomic_DNA"/>
</dbReference>
<sequence>MRPLAEVDRASLRGLRGVLFDLDDTVLSHGVLTRAAYEAIWSLHDAGLHLVAVTGRPSGWGEVLARQWPIDGAVTENGAVHVVRDGIGVTIDEGGEPADVAVRRERLALLVATVAEKVPRARLADDVHARRSDVAWDIGERDKLDPETIAAIAHEIVAAGARTTRSSVHIHATYERDDKASGAVRFLRERFGEDPGAALGRWAFVGDSGNDAACFSAFRLTFGVANVRAHLRQLSLPPRWVASKERGEGFAEIAAKILSAR</sequence>
<dbReference type="InterPro" id="IPR036412">
    <property type="entry name" value="HAD-like_sf"/>
</dbReference>
<gene>
    <name evidence="1" type="ORF">AKJ09_01253</name>
</gene>
<dbReference type="Gene3D" id="3.40.50.1000">
    <property type="entry name" value="HAD superfamily/HAD-like"/>
    <property type="match status" value="1"/>
</dbReference>
<keyword evidence="1" id="KW-0378">Hydrolase</keyword>
<evidence type="ECO:0000313" key="2">
    <source>
        <dbReference type="Proteomes" id="UP000064967"/>
    </source>
</evidence>
<evidence type="ECO:0000313" key="1">
    <source>
        <dbReference type="EMBL" id="AKU94589.1"/>
    </source>
</evidence>
<accession>A0A0K1PNA0</accession>
<dbReference type="Proteomes" id="UP000064967">
    <property type="component" value="Chromosome"/>
</dbReference>
<dbReference type="STRING" id="1391654.AKJ09_01253"/>
<keyword evidence="2" id="KW-1185">Reference proteome</keyword>
<dbReference type="InterPro" id="IPR006379">
    <property type="entry name" value="HAD-SF_hydro_IIB"/>
</dbReference>
<dbReference type="AlphaFoldDB" id="A0A0K1PNA0"/>
<dbReference type="GO" id="GO:0016791">
    <property type="term" value="F:phosphatase activity"/>
    <property type="evidence" value="ECO:0007669"/>
    <property type="project" value="UniProtKB-ARBA"/>
</dbReference>
<dbReference type="SUPFAM" id="SSF56784">
    <property type="entry name" value="HAD-like"/>
    <property type="match status" value="1"/>
</dbReference>
<dbReference type="InterPro" id="IPR023214">
    <property type="entry name" value="HAD_sf"/>
</dbReference>
<reference evidence="1 2" key="1">
    <citation type="submission" date="2015-08" db="EMBL/GenBank/DDBJ databases">
        <authorList>
            <person name="Babu N.S."/>
            <person name="Beckwith C.J."/>
            <person name="Beseler K.G."/>
            <person name="Brison A."/>
            <person name="Carone J.V."/>
            <person name="Caskin T.P."/>
            <person name="Diamond M."/>
            <person name="Durham M.E."/>
            <person name="Foxe J.M."/>
            <person name="Go M."/>
            <person name="Henderson B.A."/>
            <person name="Jones I.B."/>
            <person name="McGettigan J.A."/>
            <person name="Micheletti S.J."/>
            <person name="Nasrallah M.E."/>
            <person name="Ortiz D."/>
            <person name="Piller C.R."/>
            <person name="Privatt S.R."/>
            <person name="Schneider S.L."/>
            <person name="Sharp S."/>
            <person name="Smith T.C."/>
            <person name="Stanton J.D."/>
            <person name="Ullery H.E."/>
            <person name="Wilson R.J."/>
            <person name="Serrano M.G."/>
            <person name="Buck G."/>
            <person name="Lee V."/>
            <person name="Wang Y."/>
            <person name="Carvalho R."/>
            <person name="Voegtly L."/>
            <person name="Shi R."/>
            <person name="Duckworth R."/>
            <person name="Johnson A."/>
            <person name="Loviza R."/>
            <person name="Walstead R."/>
            <person name="Shah Z."/>
            <person name="Kiflezghi M."/>
            <person name="Wade K."/>
            <person name="Ball S.L."/>
            <person name="Bradley K.W."/>
            <person name="Asai D.J."/>
            <person name="Bowman C.A."/>
            <person name="Russell D.A."/>
            <person name="Pope W.H."/>
            <person name="Jacobs-Sera D."/>
            <person name="Hendrix R.W."/>
            <person name="Hatfull G.F."/>
        </authorList>
    </citation>
    <scope>NUCLEOTIDE SEQUENCE [LARGE SCALE GENOMIC DNA]</scope>
    <source>
        <strain evidence="1 2">DSM 27648</strain>
    </source>
</reference>
<protein>
    <submittedName>
        <fullName evidence="1">Haloacid dehalogenase-like hydrolase</fullName>
    </submittedName>
</protein>
<proteinExistence type="predicted"/>